<keyword evidence="1" id="KW-0472">Membrane</keyword>
<keyword evidence="1" id="KW-1133">Transmembrane helix</keyword>
<name>A0A4Y2F9U0_ARAVE</name>
<feature type="transmembrane region" description="Helical" evidence="1">
    <location>
        <begin position="109"/>
        <end position="127"/>
    </location>
</feature>
<gene>
    <name evidence="2" type="ORF">AVEN_28357_1</name>
</gene>
<reference evidence="2 3" key="1">
    <citation type="journal article" date="2019" name="Sci. Rep.">
        <title>Orb-weaving spider Araneus ventricosus genome elucidates the spidroin gene catalogue.</title>
        <authorList>
            <person name="Kono N."/>
            <person name="Nakamura H."/>
            <person name="Ohtoshi R."/>
            <person name="Moran D.A.P."/>
            <person name="Shinohara A."/>
            <person name="Yoshida Y."/>
            <person name="Fujiwara M."/>
            <person name="Mori M."/>
            <person name="Tomita M."/>
            <person name="Arakawa K."/>
        </authorList>
    </citation>
    <scope>NUCLEOTIDE SEQUENCE [LARGE SCALE GENOMIC DNA]</scope>
</reference>
<dbReference type="AlphaFoldDB" id="A0A4Y2F9U0"/>
<evidence type="ECO:0000313" key="2">
    <source>
        <dbReference type="EMBL" id="GBM37408.1"/>
    </source>
</evidence>
<evidence type="ECO:0000256" key="1">
    <source>
        <dbReference type="SAM" id="Phobius"/>
    </source>
</evidence>
<feature type="transmembrane region" description="Helical" evidence="1">
    <location>
        <begin position="76"/>
        <end position="97"/>
    </location>
</feature>
<protein>
    <submittedName>
        <fullName evidence="2">Uncharacterized protein</fullName>
    </submittedName>
</protein>
<organism evidence="2 3">
    <name type="scientific">Araneus ventricosus</name>
    <name type="common">Orbweaver spider</name>
    <name type="synonym">Epeira ventricosa</name>
    <dbReference type="NCBI Taxonomy" id="182803"/>
    <lineage>
        <taxon>Eukaryota</taxon>
        <taxon>Metazoa</taxon>
        <taxon>Ecdysozoa</taxon>
        <taxon>Arthropoda</taxon>
        <taxon>Chelicerata</taxon>
        <taxon>Arachnida</taxon>
        <taxon>Araneae</taxon>
        <taxon>Araneomorphae</taxon>
        <taxon>Entelegynae</taxon>
        <taxon>Araneoidea</taxon>
        <taxon>Araneidae</taxon>
        <taxon>Araneus</taxon>
    </lineage>
</organism>
<keyword evidence="3" id="KW-1185">Reference proteome</keyword>
<evidence type="ECO:0000313" key="3">
    <source>
        <dbReference type="Proteomes" id="UP000499080"/>
    </source>
</evidence>
<sequence length="128" mass="14461">MCGTCWEDGLQVAVRHQAPSTSSNKPYYGNGHYCHNKRSTTLLPACLAVVKHAFKLEGIIPFINVWFPLHILPINLGCRAAVIYVFLFVFALLFDMWSSNATPAVYNFYAYPLNSFCFIPIFAFVAIF</sequence>
<proteinExistence type="predicted"/>
<dbReference type="Proteomes" id="UP000499080">
    <property type="component" value="Unassembled WGS sequence"/>
</dbReference>
<keyword evidence="1" id="KW-0812">Transmembrane</keyword>
<comment type="caution">
    <text evidence="2">The sequence shown here is derived from an EMBL/GenBank/DDBJ whole genome shotgun (WGS) entry which is preliminary data.</text>
</comment>
<accession>A0A4Y2F9U0</accession>
<dbReference type="EMBL" id="BGPR01000839">
    <property type="protein sequence ID" value="GBM37408.1"/>
    <property type="molecule type" value="Genomic_DNA"/>
</dbReference>